<organism evidence="8 9">
    <name type="scientific">Heterodera trifolii</name>
    <dbReference type="NCBI Taxonomy" id="157864"/>
    <lineage>
        <taxon>Eukaryota</taxon>
        <taxon>Metazoa</taxon>
        <taxon>Ecdysozoa</taxon>
        <taxon>Nematoda</taxon>
        <taxon>Chromadorea</taxon>
        <taxon>Rhabditida</taxon>
        <taxon>Tylenchina</taxon>
        <taxon>Tylenchomorpha</taxon>
        <taxon>Tylenchoidea</taxon>
        <taxon>Heteroderidae</taxon>
        <taxon>Heteroderinae</taxon>
        <taxon>Heterodera</taxon>
    </lineage>
</organism>
<feature type="region of interest" description="Disordered" evidence="5">
    <location>
        <begin position="307"/>
        <end position="357"/>
    </location>
</feature>
<dbReference type="PANTHER" id="PTHR47023:SF1">
    <property type="entry name" value="SEX PEPTIDE RECEPTOR"/>
    <property type="match status" value="1"/>
</dbReference>
<feature type="compositionally biased region" description="Gly residues" evidence="5">
    <location>
        <begin position="307"/>
        <end position="317"/>
    </location>
</feature>
<dbReference type="PANTHER" id="PTHR47023">
    <property type="entry name" value="SEX PEPTIDE RECEPTOR"/>
    <property type="match status" value="1"/>
</dbReference>
<keyword evidence="2 6" id="KW-0812">Transmembrane</keyword>
<keyword evidence="9" id="KW-1185">Reference proteome</keyword>
<feature type="transmembrane region" description="Helical" evidence="6">
    <location>
        <begin position="39"/>
        <end position="64"/>
    </location>
</feature>
<dbReference type="AlphaFoldDB" id="A0ABD2L647"/>
<name>A0ABD2L647_9BILA</name>
<evidence type="ECO:0000256" key="6">
    <source>
        <dbReference type="SAM" id="Phobius"/>
    </source>
</evidence>
<feature type="compositionally biased region" description="Polar residues" evidence="5">
    <location>
        <begin position="492"/>
        <end position="505"/>
    </location>
</feature>
<feature type="transmembrane region" description="Helical" evidence="6">
    <location>
        <begin position="119"/>
        <end position="137"/>
    </location>
</feature>
<evidence type="ECO:0000256" key="1">
    <source>
        <dbReference type="ARBA" id="ARBA00004370"/>
    </source>
</evidence>
<feature type="compositionally biased region" description="Acidic residues" evidence="5">
    <location>
        <begin position="580"/>
        <end position="589"/>
    </location>
</feature>
<dbReference type="SUPFAM" id="SSF81321">
    <property type="entry name" value="Family A G protein-coupled receptor-like"/>
    <property type="match status" value="1"/>
</dbReference>
<dbReference type="Pfam" id="PF00001">
    <property type="entry name" value="7tm_1"/>
    <property type="match status" value="1"/>
</dbReference>
<dbReference type="InterPro" id="IPR000276">
    <property type="entry name" value="GPCR_Rhodpsn"/>
</dbReference>
<evidence type="ECO:0000313" key="9">
    <source>
        <dbReference type="Proteomes" id="UP001620626"/>
    </source>
</evidence>
<keyword evidence="4 6" id="KW-0472">Membrane</keyword>
<protein>
    <recommendedName>
        <fullName evidence="7">G-protein coupled receptors family 1 profile domain-containing protein</fullName>
    </recommendedName>
</protein>
<feature type="region of interest" description="Disordered" evidence="5">
    <location>
        <begin position="474"/>
        <end position="505"/>
    </location>
</feature>
<dbReference type="GO" id="GO:0016020">
    <property type="term" value="C:membrane"/>
    <property type="evidence" value="ECO:0007669"/>
    <property type="project" value="UniProtKB-SubCell"/>
</dbReference>
<evidence type="ECO:0000259" key="7">
    <source>
        <dbReference type="PROSITE" id="PS50262"/>
    </source>
</evidence>
<feature type="compositionally biased region" description="Basic and acidic residues" evidence="5">
    <location>
        <begin position="345"/>
        <end position="356"/>
    </location>
</feature>
<dbReference type="InterPro" id="IPR053071">
    <property type="entry name" value="GPCR1-related_rcpt"/>
</dbReference>
<dbReference type="Proteomes" id="UP001620626">
    <property type="component" value="Unassembled WGS sequence"/>
</dbReference>
<feature type="domain" description="G-protein coupled receptors family 1 profile" evidence="7">
    <location>
        <begin position="56"/>
        <end position="429"/>
    </location>
</feature>
<evidence type="ECO:0000313" key="8">
    <source>
        <dbReference type="EMBL" id="KAL3110628.1"/>
    </source>
</evidence>
<feature type="transmembrane region" description="Helical" evidence="6">
    <location>
        <begin position="157"/>
        <end position="176"/>
    </location>
</feature>
<feature type="transmembrane region" description="Helical" evidence="6">
    <location>
        <begin position="411"/>
        <end position="432"/>
    </location>
</feature>
<reference evidence="8 9" key="1">
    <citation type="submission" date="2024-10" db="EMBL/GenBank/DDBJ databases">
        <authorList>
            <person name="Kim D."/>
        </authorList>
    </citation>
    <scope>NUCLEOTIDE SEQUENCE [LARGE SCALE GENOMIC DNA]</scope>
    <source>
        <strain evidence="8">BH-2024</strain>
    </source>
</reference>
<comment type="subcellular location">
    <subcellularLocation>
        <location evidence="1">Membrane</location>
    </subcellularLocation>
</comment>
<sequence length="613" mass="68008">MEKPVVDVVVLSVPECLQQSPQQCREVHINARVPIEWALPLYGCLMPLIVAITILTNSFIVIVLSHRSLRTPTNFVLGAMAITELLTGLLGLPWLLYFYTFGGFRTYEWEGLPALWCTMFPYLTVSLPSIFHTRYIYICVPKLVQTLCTIRRSKQMIVSIFVVSLWIYAPELFASYNQSFQFVDSSTNRTRSMCVMHRTALIQLVGNDLYHMMYYTVHTIIVHTLPCILLVFFTWRLITAIREADKKHCNLIRKKSHLQHPHQQQQQRKFTVTTPYSTDSCCNNSYCNNGTASTVAAEMPTISNGDAGGGGAAGGGTTATVSSSASSCGSNSQQRRRTSSQQQQEKQRGSFSESKRVQGIRQNTRMLLTVILLFLVTEIPAALIFGMHVGAVALNFTFLQPRHYAIINKLLIVRNVLIVVSYPLRFAIYCGMSAQFREVVKQMLAKRKMLFHHFSYGKLGSGIAMGSGCGGGGGVRPRVGSGGRRSEDAERSSTSMMARKTSSSTATMGLIVQQQKETVIWRNGVSAGAIIGGGGGRDEMTAKLLIKKNSSGGENNNYGGGGGYLARQITTVTTIGEEGGKEEEEEEEKEEKNNDVIKEEEEEETDEMDECRL</sequence>
<dbReference type="PROSITE" id="PS50262">
    <property type="entry name" value="G_PROTEIN_RECEP_F1_2"/>
    <property type="match status" value="1"/>
</dbReference>
<feature type="compositionally biased region" description="Acidic residues" evidence="5">
    <location>
        <begin position="598"/>
        <end position="613"/>
    </location>
</feature>
<evidence type="ECO:0000256" key="4">
    <source>
        <dbReference type="ARBA" id="ARBA00023136"/>
    </source>
</evidence>
<keyword evidence="3 6" id="KW-1133">Transmembrane helix</keyword>
<feature type="region of interest" description="Disordered" evidence="5">
    <location>
        <begin position="574"/>
        <end position="613"/>
    </location>
</feature>
<feature type="transmembrane region" description="Helical" evidence="6">
    <location>
        <begin position="213"/>
        <end position="238"/>
    </location>
</feature>
<proteinExistence type="predicted"/>
<evidence type="ECO:0000256" key="5">
    <source>
        <dbReference type="SAM" id="MobiDB-lite"/>
    </source>
</evidence>
<dbReference type="InterPro" id="IPR017452">
    <property type="entry name" value="GPCR_Rhodpsn_7TM"/>
</dbReference>
<accession>A0ABD2L647</accession>
<feature type="compositionally biased region" description="Low complexity" evidence="5">
    <location>
        <begin position="318"/>
        <end position="344"/>
    </location>
</feature>
<feature type="transmembrane region" description="Helical" evidence="6">
    <location>
        <begin position="366"/>
        <end position="391"/>
    </location>
</feature>
<dbReference type="EMBL" id="JBICBT010000534">
    <property type="protein sequence ID" value="KAL3110628.1"/>
    <property type="molecule type" value="Genomic_DNA"/>
</dbReference>
<feature type="compositionally biased region" description="Gly residues" evidence="5">
    <location>
        <begin position="474"/>
        <end position="483"/>
    </location>
</feature>
<evidence type="ECO:0000256" key="2">
    <source>
        <dbReference type="ARBA" id="ARBA00022692"/>
    </source>
</evidence>
<feature type="transmembrane region" description="Helical" evidence="6">
    <location>
        <begin position="76"/>
        <end position="99"/>
    </location>
</feature>
<dbReference type="Gene3D" id="1.20.1070.10">
    <property type="entry name" value="Rhodopsin 7-helix transmembrane proteins"/>
    <property type="match status" value="2"/>
</dbReference>
<dbReference type="PRINTS" id="PR00237">
    <property type="entry name" value="GPCRRHODOPSN"/>
</dbReference>
<dbReference type="CDD" id="cd14978">
    <property type="entry name" value="7tmA_FMRFamide_R-like"/>
    <property type="match status" value="1"/>
</dbReference>
<gene>
    <name evidence="8" type="ORF">niasHT_017506</name>
</gene>
<comment type="caution">
    <text evidence="8">The sequence shown here is derived from an EMBL/GenBank/DDBJ whole genome shotgun (WGS) entry which is preliminary data.</text>
</comment>
<evidence type="ECO:0000256" key="3">
    <source>
        <dbReference type="ARBA" id="ARBA00022989"/>
    </source>
</evidence>